<dbReference type="InterPro" id="IPR003342">
    <property type="entry name" value="ArnT-like_N"/>
</dbReference>
<feature type="transmembrane region" description="Helical" evidence="15">
    <location>
        <begin position="346"/>
        <end position="368"/>
    </location>
</feature>
<feature type="compositionally biased region" description="Basic and acidic residues" evidence="14">
    <location>
        <begin position="1208"/>
        <end position="1221"/>
    </location>
</feature>
<feature type="region of interest" description="Disordered" evidence="14">
    <location>
        <begin position="1095"/>
        <end position="1280"/>
    </location>
</feature>
<feature type="compositionally biased region" description="Basic and acidic residues" evidence="14">
    <location>
        <begin position="175"/>
        <end position="190"/>
    </location>
</feature>
<evidence type="ECO:0000256" key="11">
    <source>
        <dbReference type="ARBA" id="ARBA00023136"/>
    </source>
</evidence>
<dbReference type="PROSITE" id="PS50919">
    <property type="entry name" value="MIR"/>
    <property type="match status" value="2"/>
</dbReference>
<evidence type="ECO:0000256" key="6">
    <source>
        <dbReference type="ARBA" id="ARBA00022679"/>
    </source>
</evidence>
<feature type="transmembrane region" description="Helical" evidence="15">
    <location>
        <begin position="375"/>
        <end position="392"/>
    </location>
</feature>
<dbReference type="GO" id="GO:0004169">
    <property type="term" value="F:dolichyl-phosphate-mannose-protein mannosyltransferase activity"/>
    <property type="evidence" value="ECO:0007669"/>
    <property type="project" value="UniProtKB-EC"/>
</dbReference>
<name>A0A9P5SRH1_9FUNG</name>
<evidence type="ECO:0000256" key="7">
    <source>
        <dbReference type="ARBA" id="ARBA00022692"/>
    </source>
</evidence>
<dbReference type="Pfam" id="PF02366">
    <property type="entry name" value="PMT"/>
    <property type="match status" value="1"/>
</dbReference>
<evidence type="ECO:0000256" key="5">
    <source>
        <dbReference type="ARBA" id="ARBA00022676"/>
    </source>
</evidence>
<evidence type="ECO:0000256" key="1">
    <source>
        <dbReference type="ARBA" id="ARBA00004477"/>
    </source>
</evidence>
<reference evidence="17" key="1">
    <citation type="journal article" date="2020" name="Fungal Divers.">
        <title>Resolving the Mortierellaceae phylogeny through synthesis of multi-gene phylogenetics and phylogenomics.</title>
        <authorList>
            <person name="Vandepol N."/>
            <person name="Liber J."/>
            <person name="Desiro A."/>
            <person name="Na H."/>
            <person name="Kennedy M."/>
            <person name="Barry K."/>
            <person name="Grigoriev I.V."/>
            <person name="Miller A.N."/>
            <person name="O'Donnell K."/>
            <person name="Stajich J.E."/>
            <person name="Bonito G."/>
        </authorList>
    </citation>
    <scope>NUCLEOTIDE SEQUENCE</scope>
    <source>
        <strain evidence="17">NVP1</strain>
    </source>
</reference>
<feature type="domain" description="MIR" evidence="16">
    <location>
        <begin position="575"/>
        <end position="635"/>
    </location>
</feature>
<comment type="similarity">
    <text evidence="3">Belongs to the glycosyltransferase 39 family.</text>
</comment>
<keyword evidence="6" id="KW-0808">Transferase</keyword>
<feature type="compositionally biased region" description="Low complexity" evidence="14">
    <location>
        <begin position="34"/>
        <end position="48"/>
    </location>
</feature>
<dbReference type="EC" id="2.4.1.109" evidence="4"/>
<keyword evidence="11 15" id="KW-0472">Membrane</keyword>
<feature type="transmembrane region" description="Helical" evidence="15">
    <location>
        <begin position="781"/>
        <end position="802"/>
    </location>
</feature>
<evidence type="ECO:0000256" key="15">
    <source>
        <dbReference type="SAM" id="Phobius"/>
    </source>
</evidence>
<comment type="pathway">
    <text evidence="2">Protein modification; protein glycosylation.</text>
</comment>
<dbReference type="Proteomes" id="UP000696485">
    <property type="component" value="Unassembled WGS sequence"/>
</dbReference>
<evidence type="ECO:0000256" key="9">
    <source>
        <dbReference type="ARBA" id="ARBA00022824"/>
    </source>
</evidence>
<dbReference type="PANTHER" id="PTHR10050">
    <property type="entry name" value="DOLICHYL-PHOSPHATE-MANNOSE--PROTEIN MANNOSYLTRANSFERASE"/>
    <property type="match status" value="1"/>
</dbReference>
<feature type="transmembrane region" description="Helical" evidence="15">
    <location>
        <begin position="854"/>
        <end position="873"/>
    </location>
</feature>
<keyword evidence="8" id="KW-0677">Repeat</keyword>
<keyword evidence="7 15" id="KW-0812">Transmembrane</keyword>
<feature type="region of interest" description="Disordered" evidence="14">
    <location>
        <begin position="1297"/>
        <end position="1361"/>
    </location>
</feature>
<dbReference type="SMART" id="SM00472">
    <property type="entry name" value="MIR"/>
    <property type="match status" value="3"/>
</dbReference>
<dbReference type="EMBL" id="JAAAUY010000154">
    <property type="protein sequence ID" value="KAF9334318.1"/>
    <property type="molecule type" value="Genomic_DNA"/>
</dbReference>
<dbReference type="SUPFAM" id="SSF82109">
    <property type="entry name" value="MIR domain"/>
    <property type="match status" value="1"/>
</dbReference>
<evidence type="ECO:0000256" key="2">
    <source>
        <dbReference type="ARBA" id="ARBA00004922"/>
    </source>
</evidence>
<evidence type="ECO:0000256" key="8">
    <source>
        <dbReference type="ARBA" id="ARBA00022737"/>
    </source>
</evidence>
<comment type="subcellular location">
    <subcellularLocation>
        <location evidence="1">Endoplasmic reticulum membrane</location>
        <topology evidence="1">Multi-pass membrane protein</topology>
    </subcellularLocation>
</comment>
<comment type="caution">
    <text evidence="17">The sequence shown here is derived from an EMBL/GenBank/DDBJ whole genome shotgun (WGS) entry which is preliminary data.</text>
</comment>
<feature type="transmembrane region" description="Helical" evidence="15">
    <location>
        <begin position="880"/>
        <end position="901"/>
    </location>
</feature>
<evidence type="ECO:0000256" key="13">
    <source>
        <dbReference type="ARBA" id="ARBA00045102"/>
    </source>
</evidence>
<proteinExistence type="inferred from homology"/>
<dbReference type="InterPro" id="IPR016093">
    <property type="entry name" value="MIR_motif"/>
</dbReference>
<feature type="compositionally biased region" description="Acidic residues" evidence="14">
    <location>
        <begin position="1311"/>
        <end position="1352"/>
    </location>
</feature>
<evidence type="ECO:0000256" key="4">
    <source>
        <dbReference type="ARBA" id="ARBA00012839"/>
    </source>
</evidence>
<keyword evidence="9" id="KW-0256">Endoplasmic reticulum</keyword>
<protein>
    <recommendedName>
        <fullName evidence="4">dolichyl-phosphate-mannose--protein mannosyltransferase</fullName>
        <ecNumber evidence="4">2.4.1.109</ecNumber>
    </recommendedName>
</protein>
<feature type="transmembrane region" description="Helical" evidence="15">
    <location>
        <begin position="398"/>
        <end position="416"/>
    </location>
</feature>
<keyword evidence="18" id="KW-1185">Reference proteome</keyword>
<evidence type="ECO:0000313" key="17">
    <source>
        <dbReference type="EMBL" id="KAF9334318.1"/>
    </source>
</evidence>
<feature type="compositionally biased region" description="Polar residues" evidence="14">
    <location>
        <begin position="10"/>
        <end position="30"/>
    </location>
</feature>
<feature type="compositionally biased region" description="Low complexity" evidence="14">
    <location>
        <begin position="971"/>
        <end position="991"/>
    </location>
</feature>
<dbReference type="InterPro" id="IPR036300">
    <property type="entry name" value="MIR_dom_sf"/>
</dbReference>
<evidence type="ECO:0000259" key="16">
    <source>
        <dbReference type="PROSITE" id="PS50919"/>
    </source>
</evidence>
<dbReference type="Gene3D" id="2.80.10.50">
    <property type="match status" value="1"/>
</dbReference>
<dbReference type="InterPro" id="IPR032421">
    <property type="entry name" value="PMT_4TMC"/>
</dbReference>
<feature type="region of interest" description="Disordered" evidence="14">
    <location>
        <begin position="1"/>
        <end position="112"/>
    </location>
</feature>
<comment type="catalytic activity">
    <reaction evidence="13">
        <text>a di-trans,poly-cis-dolichyl beta-D-mannosyl phosphate + L-seryl-[protein] = 3-O-(alpha-D-mannosyl)-L-seryl-[protein] + a di-trans,poly-cis-dolichyl phosphate + H(+)</text>
        <dbReference type="Rhea" id="RHEA:17377"/>
        <dbReference type="Rhea" id="RHEA-COMP:9863"/>
        <dbReference type="Rhea" id="RHEA-COMP:13546"/>
        <dbReference type="Rhea" id="RHEA-COMP:19498"/>
        <dbReference type="Rhea" id="RHEA-COMP:19501"/>
        <dbReference type="ChEBI" id="CHEBI:15378"/>
        <dbReference type="ChEBI" id="CHEBI:29999"/>
        <dbReference type="ChEBI" id="CHEBI:57683"/>
        <dbReference type="ChEBI" id="CHEBI:58211"/>
        <dbReference type="ChEBI" id="CHEBI:137321"/>
        <dbReference type="EC" id="2.4.1.109"/>
    </reaction>
</comment>
<evidence type="ECO:0000256" key="14">
    <source>
        <dbReference type="SAM" id="MobiDB-lite"/>
    </source>
</evidence>
<dbReference type="Pfam" id="PF02815">
    <property type="entry name" value="MIR"/>
    <property type="match status" value="1"/>
</dbReference>
<comment type="catalytic activity">
    <reaction evidence="12">
        <text>a di-trans,poly-cis-dolichyl beta-D-mannosyl phosphate + L-threonyl-[protein] = 3-O-(alpha-D-mannosyl)-L-threonyl-[protein] + a di-trans,poly-cis-dolichyl phosphate + H(+)</text>
        <dbReference type="Rhea" id="RHEA:53396"/>
        <dbReference type="Rhea" id="RHEA-COMP:11060"/>
        <dbReference type="Rhea" id="RHEA-COMP:13547"/>
        <dbReference type="Rhea" id="RHEA-COMP:19498"/>
        <dbReference type="Rhea" id="RHEA-COMP:19501"/>
        <dbReference type="ChEBI" id="CHEBI:15378"/>
        <dbReference type="ChEBI" id="CHEBI:30013"/>
        <dbReference type="ChEBI" id="CHEBI:57683"/>
        <dbReference type="ChEBI" id="CHEBI:58211"/>
        <dbReference type="ChEBI" id="CHEBI:137323"/>
        <dbReference type="EC" id="2.4.1.109"/>
    </reaction>
</comment>
<feature type="region of interest" description="Disordered" evidence="14">
    <location>
        <begin position="169"/>
        <end position="190"/>
    </location>
</feature>
<feature type="compositionally biased region" description="Basic and acidic residues" evidence="14">
    <location>
        <begin position="1231"/>
        <end position="1261"/>
    </location>
</feature>
<gene>
    <name evidence="17" type="ORF">BG006_002345</name>
</gene>
<feature type="compositionally biased region" description="Basic and acidic residues" evidence="14">
    <location>
        <begin position="1099"/>
        <end position="1115"/>
    </location>
</feature>
<sequence length="1403" mass="156911">MTKRNKKKTPSNITAQSAFVSEGQSSSNAREPSETLSTSTSAATLTASVPNSPQPPSQLRARGLEDLDHSDDEDTPLNTKNGKTAMKSLTKKQLKATKEASMSASSSWTPAARETSDFTTSLWVWLTASRAVSELQLEHESKGERARKAVRGQKQAALLGVASLGEQEPLLTKNKNKDTGGDKKDLEKKNAKYSWDRAKMPQAPDLTGRDWAALSALTVATLGVRLWRISWPDEVVLDEVHMGRHINGYIKNEFTFDPHPPLGKLLLAGVSFFADYSGSFAFDEIGDAFPGSTPYVSMRLVMALMGALCSPMAYVTLKATGQSAPAAIVAGTLVAFDNALTANNRLFLLDAPLMFFVAATFMSWNMFIKQSPRPFTAIWWAWLLATGLSMAGAMSTKLAGVFTVAVVGMISSVNLWRLARDDSMNAKTWTKHVGARFATLILLPAILYLALFHLHFSLQLYQPDIRTSPQAEHELDLIPRAYRHSLCRKYFSTEEERYDYEDEEVWADVVYGSVIQLQSEYDNPGTFLHSFNKWSPVGSHQQQVAGYSYPDLNTHWIVVRGAKDEWEKEEIPSRIQYLKNDDILRLRHVPTRKCLHSHELHSIGEPHNKQLCEVTAYGEAEFDGDENDWWIVEVIDEATQTKLPWQNKSKVKALESLVRLKHYSLGCHLMVSENLLPYSWGEGRRELVCRKDARVNAKSTWRITMNDHDNLPMDTELASYPVMTYWKKFVLIHKLMLDNPDINARTYQPSASRPLRWPIAQSMIPAWAGYKRQLTIVANPVVWWTGTLGVLAFLAAKALFLLREKRGYFETGRVGELKNYHLNDAAVYFVGWATHYVPFIFIHRTLFMHHYFPSLYLSILLASSLFSGLAGFLPRKARFALLVTILALAISVFVRLSPLSYASAMTREHCESLSPLVNSLLTSDDNRLDCSHAPPASAQPTLLSEMKAQARREKAIYSKKALVTSTTTTSAAVAENTQSPPSQQQQQLLQQHKGYPPIPVSAPGAPPIEFLTAEAPQDALERHQQNLRNRDAHLPEALRSWGGAQVRITRVEPKAKAPVLPMHFPLANETLPVEGVFLTPYQRPPQRWDLDLEEEAKEEEAAAAKEEEKSKKEESGDGDDDEDDEDDEEASYAEQAQGSSNHDRDSSAPVMPGRQDEKMLQGDNEQQIDRLLEEYKARNRAERRVRVAVAQNQYEHAHAPPPPLEDAAQERHQKGQKNRDDNEPENTMGIKAKEEEEVKEEPNVLKPEAKKDSAAYAGDHEISDEDVEYEVRGPPIRVGSPEELDKVLKQLQAEGVRAEVVRGSVTHTIEPPDDGSSDEYDDNGSYEDAQEYVLEEYDGEGESDDNDDDDDDSPRPPPIAVNNAEELASVLDKLAAEGIRAEVVRGTATRYVEPPSATGDVEE</sequence>
<accession>A0A9P5SRH1</accession>
<feature type="transmembrane region" description="Helical" evidence="15">
    <location>
        <begin position="437"/>
        <end position="456"/>
    </location>
</feature>
<evidence type="ECO:0000256" key="12">
    <source>
        <dbReference type="ARBA" id="ARBA00045085"/>
    </source>
</evidence>
<organism evidence="17 18">
    <name type="scientific">Podila minutissima</name>
    <dbReference type="NCBI Taxonomy" id="64525"/>
    <lineage>
        <taxon>Eukaryota</taxon>
        <taxon>Fungi</taxon>
        <taxon>Fungi incertae sedis</taxon>
        <taxon>Mucoromycota</taxon>
        <taxon>Mortierellomycotina</taxon>
        <taxon>Mortierellomycetes</taxon>
        <taxon>Mortierellales</taxon>
        <taxon>Mortierellaceae</taxon>
        <taxon>Podila</taxon>
    </lineage>
</organism>
<feature type="transmembrane region" description="Helical" evidence="15">
    <location>
        <begin position="300"/>
        <end position="317"/>
    </location>
</feature>
<dbReference type="GO" id="GO:0005789">
    <property type="term" value="C:endoplasmic reticulum membrane"/>
    <property type="evidence" value="ECO:0007669"/>
    <property type="project" value="UniProtKB-SubCell"/>
</dbReference>
<dbReference type="PANTHER" id="PTHR10050:SF46">
    <property type="entry name" value="PROTEIN O-MANNOSYL-TRANSFERASE 2"/>
    <property type="match status" value="1"/>
</dbReference>
<dbReference type="InterPro" id="IPR027005">
    <property type="entry name" value="PMT-like"/>
</dbReference>
<feature type="domain" description="MIR" evidence="16">
    <location>
        <begin position="648"/>
        <end position="706"/>
    </location>
</feature>
<feature type="compositionally biased region" description="Basic and acidic residues" evidence="14">
    <location>
        <begin position="1167"/>
        <end position="1185"/>
    </location>
</feature>
<feature type="region of interest" description="Disordered" evidence="14">
    <location>
        <begin position="971"/>
        <end position="998"/>
    </location>
</feature>
<feature type="compositionally biased region" description="Acidic residues" evidence="14">
    <location>
        <begin position="1116"/>
        <end position="1131"/>
    </location>
</feature>
<dbReference type="Pfam" id="PF16192">
    <property type="entry name" value="PMT_4TMC"/>
    <property type="match status" value="1"/>
</dbReference>
<evidence type="ECO:0000256" key="3">
    <source>
        <dbReference type="ARBA" id="ARBA00007222"/>
    </source>
</evidence>
<evidence type="ECO:0000256" key="10">
    <source>
        <dbReference type="ARBA" id="ARBA00022989"/>
    </source>
</evidence>
<feature type="transmembrane region" description="Helical" evidence="15">
    <location>
        <begin position="822"/>
        <end position="842"/>
    </location>
</feature>
<keyword evidence="5" id="KW-0328">Glycosyltransferase</keyword>
<keyword evidence="10 15" id="KW-1133">Transmembrane helix</keyword>
<feature type="compositionally biased region" description="Polar residues" evidence="14">
    <location>
        <begin position="100"/>
        <end position="109"/>
    </location>
</feature>
<evidence type="ECO:0000313" key="18">
    <source>
        <dbReference type="Proteomes" id="UP000696485"/>
    </source>
</evidence>